<reference evidence="6 7" key="1">
    <citation type="submission" date="2016-02" db="EMBL/GenBank/DDBJ databases">
        <title>WGS assembly of Manihot esculenta.</title>
        <authorList>
            <person name="Bredeson J.V."/>
            <person name="Prochnik S.E."/>
            <person name="Lyons J.B."/>
            <person name="Schmutz J."/>
            <person name="Grimwood J."/>
            <person name="Vrebalov J."/>
            <person name="Bart R.S."/>
            <person name="Amuge T."/>
            <person name="Ferguson M.E."/>
            <person name="Green R."/>
            <person name="Putnam N."/>
            <person name="Stites J."/>
            <person name="Rounsley S."/>
            <person name="Rokhsar D.S."/>
        </authorList>
    </citation>
    <scope>NUCLEOTIDE SEQUENCE [LARGE SCALE GENOMIC DNA]</scope>
    <source>
        <strain evidence="7">cv. AM560-2</strain>
        <tissue evidence="6">Leaf</tissue>
    </source>
</reference>
<dbReference type="PANTHER" id="PTHR21402:SF10">
    <property type="entry name" value="U11_U12 SMALL NUCLEAR RIBONUCLEOPROTEIN 48 KDA PROTEIN"/>
    <property type="match status" value="1"/>
</dbReference>
<evidence type="ECO:0000256" key="2">
    <source>
        <dbReference type="ARBA" id="ARBA00022771"/>
    </source>
</evidence>
<feature type="compositionally biased region" description="Polar residues" evidence="4">
    <location>
        <begin position="604"/>
        <end position="616"/>
    </location>
</feature>
<dbReference type="Gramene" id="Manes.09G145100.6.v8.1">
    <property type="protein sequence ID" value="Manes.09G145100.6.v8.1.CDS"/>
    <property type="gene ID" value="Manes.09G145100.v8.1"/>
</dbReference>
<accession>A0A251K7Y2</accession>
<keyword evidence="2" id="KW-0863">Zinc-finger</keyword>
<dbReference type="PANTHER" id="PTHR21402">
    <property type="entry name" value="GAMETOCYTE SPECIFIC FACTOR 1-RELATED"/>
    <property type="match status" value="1"/>
</dbReference>
<gene>
    <name evidence="6" type="ORF">MANES_09G145100</name>
</gene>
<dbReference type="Gramene" id="Manes.09G145100.7.v8.1">
    <property type="protein sequence ID" value="Manes.09G145100.7.v8.1.CDS"/>
    <property type="gene ID" value="Manes.09G145100.v8.1"/>
</dbReference>
<dbReference type="EMBL" id="CM004395">
    <property type="protein sequence ID" value="OAY41991.1"/>
    <property type="molecule type" value="Genomic_DNA"/>
</dbReference>
<feature type="compositionally biased region" description="Pro residues" evidence="4">
    <location>
        <begin position="36"/>
        <end position="46"/>
    </location>
</feature>
<feature type="region of interest" description="Disordered" evidence="4">
    <location>
        <begin position="604"/>
        <end position="690"/>
    </location>
</feature>
<feature type="compositionally biased region" description="Basic and acidic residues" evidence="4">
    <location>
        <begin position="617"/>
        <end position="643"/>
    </location>
</feature>
<dbReference type="Proteomes" id="UP000091857">
    <property type="component" value="Chromosome 9"/>
</dbReference>
<feature type="compositionally biased region" description="Basic and acidic residues" evidence="4">
    <location>
        <begin position="456"/>
        <end position="469"/>
    </location>
</feature>
<dbReference type="InterPro" id="IPR022776">
    <property type="entry name" value="TRM13/UPF0224_CHHC_Znf_dom"/>
</dbReference>
<dbReference type="Gramene" id="Manes.09G145100.3.v8.1">
    <property type="protein sequence ID" value="Manes.09G145100.3.v8.1.CDS"/>
    <property type="gene ID" value="Manes.09G145100.v8.1"/>
</dbReference>
<dbReference type="EMBL" id="CM004395">
    <property type="protein sequence ID" value="OAY41992.1"/>
    <property type="molecule type" value="Genomic_DNA"/>
</dbReference>
<evidence type="ECO:0000256" key="1">
    <source>
        <dbReference type="ARBA" id="ARBA00022723"/>
    </source>
</evidence>
<dbReference type="InterPro" id="IPR051591">
    <property type="entry name" value="UPF0224_FAM112_RNA_Proc"/>
</dbReference>
<keyword evidence="3" id="KW-0862">Zinc</keyword>
<dbReference type="Gramene" id="Manes.09G145100.9.v8.1">
    <property type="protein sequence ID" value="Manes.09G145100.9.v8.1.CDS"/>
    <property type="gene ID" value="Manes.09G145100.v8.1"/>
</dbReference>
<evidence type="ECO:0000256" key="3">
    <source>
        <dbReference type="ARBA" id="ARBA00022833"/>
    </source>
</evidence>
<dbReference type="Gramene" id="Manes.09G145100.10.v8.1">
    <property type="protein sequence ID" value="Manes.09G145100.10.v8.1.CDS"/>
    <property type="gene ID" value="Manes.09G145100.v8.1"/>
</dbReference>
<sequence>MNPSSAPYPNANSYFFPCPPQNPNLAPNFFFHSVPERPPPPPPPQIPLTTATPNPDLSATLSSLTDLLSLSDKTLNSLSSLLHSKTTSLKHQNVNFVSCPYNPHHIMPPESLFLHSLHCPYSLSEDPTSLIDSLYYPKTLNIQNPDENFIAQSIQHSDNAELCFSLDGYFNEFRSNFFYNDCPGVVNFNDLESSNKMFTLPGVLSVDCANFVGNREGDIKCFDKSRFRVLPSDLWAVRREVEGWVDYPSMYSYGVLCSILQLNLIKFGDLRRWIIANSPRYGVVIDVYMADHMCVLFRLCLKAIRKEALSVVGNGMNMKTLSFNCPVLGQVLMWIASQFSILYSEMKAKCFAIHIFRHCVLDVANVVVFPLDSNSRERSTDANHSDARDVKFGEPLEGIIESKVGTEMDESADGEVIFVSQVAASIAALHERSLLEAKIKRLRMPQSLPRHQRMCEHDYVSKRSDEERKKRSNYKAIIEHDGLPSRQSSNQETSKTKTREELLAEERDYKRRRMSYRGKKLKRTTLQVMRDIIDEYMEEIKQAGGIGCFEKIAEEEGMSAKPPSTADIAVDVNEARKCHSKSSEAIISVPTHYNLHSDHSIRSTTSMHASHQYSMQRRQDYNRHNKQVEYPRSGSRDRHDREFYSGSQERHRSHGMLHEQSNYYGERNDVETTSTKHHEKRSSSKAKYENYKSSHSLLDSASNCGVQRDDEQLAVRDRHLRNSYGNRSSNVQVKNEFEDRYNPAESHDTCEDAFYTGNKHVRPQEFHE</sequence>
<dbReference type="Gramene" id="Manes.09G145100.11.v8.1">
    <property type="protein sequence ID" value="Manes.09G145100.11.v8.1.CDS"/>
    <property type="gene ID" value="Manes.09G145100.v8.1"/>
</dbReference>
<protein>
    <recommendedName>
        <fullName evidence="5">CHHC U11-48K-type domain-containing protein</fullName>
    </recommendedName>
</protein>
<dbReference type="PROSITE" id="PS51800">
    <property type="entry name" value="ZF_CHHC_U11_48K"/>
    <property type="match status" value="1"/>
</dbReference>
<keyword evidence="7" id="KW-1185">Reference proteome</keyword>
<evidence type="ECO:0000259" key="5">
    <source>
        <dbReference type="PROSITE" id="PS51800"/>
    </source>
</evidence>
<dbReference type="GO" id="GO:0008270">
    <property type="term" value="F:zinc ion binding"/>
    <property type="evidence" value="ECO:0007669"/>
    <property type="project" value="UniProtKB-KW"/>
</dbReference>
<feature type="compositionally biased region" description="Basic and acidic residues" evidence="4">
    <location>
        <begin position="666"/>
        <end position="676"/>
    </location>
</feature>
<dbReference type="OMA" id="MRYMIED"/>
<organism evidence="6 7">
    <name type="scientific">Manihot esculenta</name>
    <name type="common">Cassava</name>
    <name type="synonym">Jatropha manihot</name>
    <dbReference type="NCBI Taxonomy" id="3983"/>
    <lineage>
        <taxon>Eukaryota</taxon>
        <taxon>Viridiplantae</taxon>
        <taxon>Streptophyta</taxon>
        <taxon>Embryophyta</taxon>
        <taxon>Tracheophyta</taxon>
        <taxon>Spermatophyta</taxon>
        <taxon>Magnoliopsida</taxon>
        <taxon>eudicotyledons</taxon>
        <taxon>Gunneridae</taxon>
        <taxon>Pentapetalae</taxon>
        <taxon>rosids</taxon>
        <taxon>fabids</taxon>
        <taxon>Malpighiales</taxon>
        <taxon>Euphorbiaceae</taxon>
        <taxon>Crotonoideae</taxon>
        <taxon>Manihoteae</taxon>
        <taxon>Manihot</taxon>
    </lineage>
</organism>
<name>A0A251K7Y2_MANES</name>
<dbReference type="STRING" id="3983.A0A251K7Y2"/>
<feature type="region of interest" description="Disordered" evidence="4">
    <location>
        <begin position="32"/>
        <end position="54"/>
    </location>
</feature>
<dbReference type="Pfam" id="PF05253">
    <property type="entry name" value="zf-U11-48K"/>
    <property type="match status" value="1"/>
</dbReference>
<keyword evidence="1" id="KW-0479">Metal-binding</keyword>
<feature type="region of interest" description="Disordered" evidence="4">
    <location>
        <begin position="456"/>
        <end position="501"/>
    </location>
</feature>
<evidence type="ECO:0000313" key="6">
    <source>
        <dbReference type="EMBL" id="OAY41992.1"/>
    </source>
</evidence>
<evidence type="ECO:0000313" key="7">
    <source>
        <dbReference type="Proteomes" id="UP000091857"/>
    </source>
</evidence>
<feature type="domain" description="CHHC U11-48K-type" evidence="5">
    <location>
        <begin position="96"/>
        <end position="123"/>
    </location>
</feature>
<evidence type="ECO:0000256" key="4">
    <source>
        <dbReference type="SAM" id="MobiDB-lite"/>
    </source>
</evidence>
<dbReference type="Gramene" id="Manes.09G145100.8.v8.1">
    <property type="protein sequence ID" value="Manes.09G145100.8.v8.1.CDS"/>
    <property type="gene ID" value="Manes.09G145100.v8.1"/>
</dbReference>
<dbReference type="AlphaFoldDB" id="A0A251K7Y2"/>
<dbReference type="OrthoDB" id="69229at2759"/>
<proteinExistence type="predicted"/>